<sequence length="129" mass="13776">MSGAWRWIDRRALELLHDESIAEHGGAAGVRDEGLFESALARPLNLAAYGDPDLAELAAAYGVGLAKNHAFVDGNKRVAFLAVGLFLAINGHRLVASQAEATLTMLAVAAGSLDEPAFAQWLREHSARR</sequence>
<dbReference type="PIRSF" id="PIRSF018297">
    <property type="entry name" value="Doc"/>
    <property type="match status" value="1"/>
</dbReference>
<dbReference type="OrthoDB" id="9802752at2"/>
<dbReference type="InterPro" id="IPR006440">
    <property type="entry name" value="Doc"/>
</dbReference>
<dbReference type="PANTHER" id="PTHR39426">
    <property type="entry name" value="HOMOLOGY TO DEATH-ON-CURING PROTEIN OF PHAGE P1"/>
    <property type="match status" value="1"/>
</dbReference>
<evidence type="ECO:0000259" key="1">
    <source>
        <dbReference type="PROSITE" id="PS51459"/>
    </source>
</evidence>
<dbReference type="InterPro" id="IPR036597">
    <property type="entry name" value="Fido-like_dom_sf"/>
</dbReference>
<dbReference type="AlphaFoldDB" id="A0A4Q7W0K9"/>
<keyword evidence="3" id="KW-1185">Reference proteome</keyword>
<dbReference type="GO" id="GO:0016301">
    <property type="term" value="F:kinase activity"/>
    <property type="evidence" value="ECO:0007669"/>
    <property type="project" value="InterPro"/>
</dbReference>
<protein>
    <submittedName>
        <fullName evidence="2">Death-on-curing protein</fullName>
    </submittedName>
</protein>
<dbReference type="Gene3D" id="1.20.120.1870">
    <property type="entry name" value="Fic/DOC protein, Fido domain"/>
    <property type="match status" value="1"/>
</dbReference>
<dbReference type="EMBL" id="SHKP01000004">
    <property type="protein sequence ID" value="RZU02355.1"/>
    <property type="molecule type" value="Genomic_DNA"/>
</dbReference>
<evidence type="ECO:0000313" key="3">
    <source>
        <dbReference type="Proteomes" id="UP000293671"/>
    </source>
</evidence>
<comment type="caution">
    <text evidence="2">The sequence shown here is derived from an EMBL/GenBank/DDBJ whole genome shotgun (WGS) entry which is preliminary data.</text>
</comment>
<accession>A0A4Q7W0K9</accession>
<feature type="domain" description="Fido" evidence="1">
    <location>
        <begin position="8"/>
        <end position="124"/>
    </location>
</feature>
<reference evidence="2 3" key="1">
    <citation type="submission" date="2019-02" db="EMBL/GenBank/DDBJ databases">
        <title>Genomic Encyclopedia of Type Strains, Phase IV (KMG-IV): sequencing the most valuable type-strain genomes for metagenomic binning, comparative biology and taxonomic classification.</title>
        <authorList>
            <person name="Goeker M."/>
        </authorList>
    </citation>
    <scope>NUCLEOTIDE SEQUENCE [LARGE SCALE GENOMIC DNA]</scope>
    <source>
        <strain evidence="2 3">DSM 19570</strain>
    </source>
</reference>
<evidence type="ECO:0000313" key="2">
    <source>
        <dbReference type="EMBL" id="RZU02355.1"/>
    </source>
</evidence>
<dbReference type="Proteomes" id="UP000293671">
    <property type="component" value="Unassembled WGS sequence"/>
</dbReference>
<dbReference type="Pfam" id="PF02661">
    <property type="entry name" value="Fic"/>
    <property type="match status" value="1"/>
</dbReference>
<gene>
    <name evidence="2" type="ORF">EV670_0378</name>
</gene>
<dbReference type="RefSeq" id="WP_130430124.1">
    <property type="nucleotide sequence ID" value="NZ_SHKP01000004.1"/>
</dbReference>
<dbReference type="InterPro" id="IPR003812">
    <property type="entry name" value="Fido"/>
</dbReference>
<dbReference type="InterPro" id="IPR053737">
    <property type="entry name" value="Type_II_TA_Toxin"/>
</dbReference>
<proteinExistence type="predicted"/>
<organism evidence="2 3">
    <name type="scientific">Rivibacter subsaxonicus</name>
    <dbReference type="NCBI Taxonomy" id="457575"/>
    <lineage>
        <taxon>Bacteria</taxon>
        <taxon>Pseudomonadati</taxon>
        <taxon>Pseudomonadota</taxon>
        <taxon>Betaproteobacteria</taxon>
        <taxon>Burkholderiales</taxon>
        <taxon>Rivibacter</taxon>
    </lineage>
</organism>
<dbReference type="PROSITE" id="PS51459">
    <property type="entry name" value="FIDO"/>
    <property type="match status" value="1"/>
</dbReference>
<dbReference type="SUPFAM" id="SSF140931">
    <property type="entry name" value="Fic-like"/>
    <property type="match status" value="1"/>
</dbReference>
<dbReference type="PANTHER" id="PTHR39426:SF1">
    <property type="entry name" value="HOMOLOGY TO DEATH-ON-CURING PROTEIN OF PHAGE P1"/>
    <property type="match status" value="1"/>
</dbReference>
<dbReference type="NCBIfam" id="TIGR01550">
    <property type="entry name" value="DOC_P1"/>
    <property type="match status" value="1"/>
</dbReference>
<name>A0A4Q7W0K9_9BURK</name>